<dbReference type="PANTHER" id="PTHR48439">
    <property type="entry name" value="HEMIMETHYLATED DNA-BINDING DOMAIN-CONTAINING PROTEIN"/>
    <property type="match status" value="1"/>
</dbReference>
<evidence type="ECO:0000313" key="3">
    <source>
        <dbReference type="EMBL" id="OWF47499.1"/>
    </source>
</evidence>
<dbReference type="EMBL" id="NEDP02003883">
    <property type="protein sequence ID" value="OWF47499.1"/>
    <property type="molecule type" value="Genomic_DNA"/>
</dbReference>
<evidence type="ECO:0000259" key="2">
    <source>
        <dbReference type="SMART" id="SM00992"/>
    </source>
</evidence>
<proteinExistence type="predicted"/>
<dbReference type="NCBIfam" id="TIGR02097">
    <property type="entry name" value="yccV"/>
    <property type="match status" value="1"/>
</dbReference>
<keyword evidence="1" id="KW-0732">Signal</keyword>
<dbReference type="AlphaFoldDB" id="A0A210QFL8"/>
<name>A0A210QFL8_MIZYE</name>
<dbReference type="Proteomes" id="UP000242188">
    <property type="component" value="Unassembled WGS sequence"/>
</dbReference>
<feature type="chain" id="PRO_5012058119" evidence="1">
    <location>
        <begin position="26"/>
        <end position="226"/>
    </location>
</feature>
<dbReference type="InterPro" id="IPR053189">
    <property type="entry name" value="Clp_protease_adapter_ClpF"/>
</dbReference>
<dbReference type="SMART" id="SM00992">
    <property type="entry name" value="YccV-like"/>
    <property type="match status" value="1"/>
</dbReference>
<dbReference type="PANTHER" id="PTHR48439:SF1">
    <property type="entry name" value="HEMIMETHYLATED DNA-BINDING DOMAIN-CONTAINING PROTEIN"/>
    <property type="match status" value="1"/>
</dbReference>
<dbReference type="InterPro" id="IPR036623">
    <property type="entry name" value="Hemimethylated_DNA-bd_sf"/>
</dbReference>
<gene>
    <name evidence="3" type="ORF">KP79_PYT07731</name>
</gene>
<dbReference type="GO" id="GO:0003677">
    <property type="term" value="F:DNA binding"/>
    <property type="evidence" value="ECO:0007669"/>
    <property type="project" value="InterPro"/>
</dbReference>
<reference evidence="3 4" key="1">
    <citation type="journal article" date="2017" name="Nat. Ecol. Evol.">
        <title>Scallop genome provides insights into evolution of bilaterian karyotype and development.</title>
        <authorList>
            <person name="Wang S."/>
            <person name="Zhang J."/>
            <person name="Jiao W."/>
            <person name="Li J."/>
            <person name="Xun X."/>
            <person name="Sun Y."/>
            <person name="Guo X."/>
            <person name="Huan P."/>
            <person name="Dong B."/>
            <person name="Zhang L."/>
            <person name="Hu X."/>
            <person name="Sun X."/>
            <person name="Wang J."/>
            <person name="Zhao C."/>
            <person name="Wang Y."/>
            <person name="Wang D."/>
            <person name="Huang X."/>
            <person name="Wang R."/>
            <person name="Lv J."/>
            <person name="Li Y."/>
            <person name="Zhang Z."/>
            <person name="Liu B."/>
            <person name="Lu W."/>
            <person name="Hui Y."/>
            <person name="Liang J."/>
            <person name="Zhou Z."/>
            <person name="Hou R."/>
            <person name="Li X."/>
            <person name="Liu Y."/>
            <person name="Li H."/>
            <person name="Ning X."/>
            <person name="Lin Y."/>
            <person name="Zhao L."/>
            <person name="Xing Q."/>
            <person name="Dou J."/>
            <person name="Li Y."/>
            <person name="Mao J."/>
            <person name="Guo H."/>
            <person name="Dou H."/>
            <person name="Li T."/>
            <person name="Mu C."/>
            <person name="Jiang W."/>
            <person name="Fu Q."/>
            <person name="Fu X."/>
            <person name="Miao Y."/>
            <person name="Liu J."/>
            <person name="Yu Q."/>
            <person name="Li R."/>
            <person name="Liao H."/>
            <person name="Li X."/>
            <person name="Kong Y."/>
            <person name="Jiang Z."/>
            <person name="Chourrout D."/>
            <person name="Li R."/>
            <person name="Bao Z."/>
        </authorList>
    </citation>
    <scope>NUCLEOTIDE SEQUENCE [LARGE SCALE GENOMIC DNA]</scope>
    <source>
        <strain evidence="3 4">PY_sf001</strain>
    </source>
</reference>
<evidence type="ECO:0000313" key="4">
    <source>
        <dbReference type="Proteomes" id="UP000242188"/>
    </source>
</evidence>
<protein>
    <submittedName>
        <fullName evidence="3">F-box only protein 21</fullName>
    </submittedName>
</protein>
<dbReference type="SUPFAM" id="SSF141255">
    <property type="entry name" value="YccV-like"/>
    <property type="match status" value="1"/>
</dbReference>
<accession>A0A210QFL8</accession>
<feature type="domain" description="Hemimethylated DNA-binding" evidence="2">
    <location>
        <begin position="115"/>
        <end position="216"/>
    </location>
</feature>
<dbReference type="OrthoDB" id="28868at2759"/>
<keyword evidence="4" id="KW-1185">Reference proteome</keyword>
<dbReference type="Gene3D" id="2.30.30.390">
    <property type="entry name" value="Hemimethylated DNA-binding domain"/>
    <property type="match status" value="1"/>
</dbReference>
<feature type="signal peptide" evidence="1">
    <location>
        <begin position="1"/>
        <end position="25"/>
    </location>
</feature>
<evidence type="ECO:0000256" key="1">
    <source>
        <dbReference type="SAM" id="SignalP"/>
    </source>
</evidence>
<dbReference type="Pfam" id="PF08755">
    <property type="entry name" value="YccV-like"/>
    <property type="match status" value="1"/>
</dbReference>
<dbReference type="InterPro" id="IPR011722">
    <property type="entry name" value="Hemimethylated_DNA-bd_dom"/>
</dbReference>
<comment type="caution">
    <text evidence="3">The sequence shown here is derived from an EMBL/GenBank/DDBJ whole genome shotgun (WGS) entry which is preliminary data.</text>
</comment>
<sequence>MPLERGAAIQLGLLLLAVPAQYFVSQYFSVSESQRTFAVRNLLNNAVGFKNKYLSWKSWQQWCMDIIGGLHENIPPYTGQDNVNGESPAVEVLKYKDPLGYFAGDPDPRSPRAPNVQFRVGQVVRHKVWGYRGVVIGWDATARAPESWLQDNHAADKSHWRKVPNFAILVDTRDRMSPQMTYVPQENLQVITNMRIMHPSLDHYFEMYDGAQYIPRPWLKAVYPHD</sequence>
<organism evidence="3 4">
    <name type="scientific">Mizuhopecten yessoensis</name>
    <name type="common">Japanese scallop</name>
    <name type="synonym">Patinopecten yessoensis</name>
    <dbReference type="NCBI Taxonomy" id="6573"/>
    <lineage>
        <taxon>Eukaryota</taxon>
        <taxon>Metazoa</taxon>
        <taxon>Spiralia</taxon>
        <taxon>Lophotrochozoa</taxon>
        <taxon>Mollusca</taxon>
        <taxon>Bivalvia</taxon>
        <taxon>Autobranchia</taxon>
        <taxon>Pteriomorphia</taxon>
        <taxon>Pectinida</taxon>
        <taxon>Pectinoidea</taxon>
        <taxon>Pectinidae</taxon>
        <taxon>Mizuhopecten</taxon>
    </lineage>
</organism>